<evidence type="ECO:0000259" key="4">
    <source>
        <dbReference type="Pfam" id="PF00899"/>
    </source>
</evidence>
<dbReference type="InterPro" id="IPR000594">
    <property type="entry name" value="ThiF_NAD_FAD-bd"/>
</dbReference>
<dbReference type="Pfam" id="PF00899">
    <property type="entry name" value="ThiF"/>
    <property type="match status" value="1"/>
</dbReference>
<sequence>MVQPLRLTPDQVKRYSRHIIMQDVGSAGQRKMMESSALIIGAGGLGSPSAVYLSLAGVGKIGIVDFDVVELSNLQRQILHHTPDVGRSKVQSAKDNILSYNPEVDVVLHETWLTSENAFDIISQYDIVINGADNFATRYLVNDACYLLNKPLIDGSILIFDGQATVFLPGQGCYRCLFPAPPPPGMVPNCAEAGVLGALTGLVGSIQATEALKHILGIGESLSSRLLVIDALSMQFREVRLRRNPGCPLCGDNPTVTELIDYEVFCGVAEVPEPVAIGAGAL</sequence>
<dbReference type="CDD" id="cd00757">
    <property type="entry name" value="ThiF_MoeB_HesA_family"/>
    <property type="match status" value="1"/>
</dbReference>
<comment type="caution">
    <text evidence="5">The sequence shown here is derived from an EMBL/GenBank/DDBJ whole genome shotgun (WGS) entry which is preliminary data.</text>
</comment>
<dbReference type="PANTHER" id="PTHR10953:SF102">
    <property type="entry name" value="ADENYLYLTRANSFERASE AND SULFURTRANSFERASE MOCS3"/>
    <property type="match status" value="1"/>
</dbReference>
<dbReference type="Gene3D" id="3.40.50.720">
    <property type="entry name" value="NAD(P)-binding Rossmann-like Domain"/>
    <property type="match status" value="1"/>
</dbReference>
<dbReference type="AlphaFoldDB" id="A0AA35RVV4"/>
<evidence type="ECO:0000256" key="2">
    <source>
        <dbReference type="ARBA" id="ARBA00022741"/>
    </source>
</evidence>
<evidence type="ECO:0000313" key="6">
    <source>
        <dbReference type="Proteomes" id="UP001174909"/>
    </source>
</evidence>
<protein>
    <submittedName>
        <fullName evidence="5">Adenylyltransferase and sulfurtransferase MOCS3</fullName>
    </submittedName>
</protein>
<dbReference type="EMBL" id="CASHTH010001703">
    <property type="protein sequence ID" value="CAI8018688.1"/>
    <property type="molecule type" value="Genomic_DNA"/>
</dbReference>
<dbReference type="GO" id="GO:0008146">
    <property type="term" value="F:sulfotransferase activity"/>
    <property type="evidence" value="ECO:0007669"/>
    <property type="project" value="TreeGrafter"/>
</dbReference>
<dbReference type="PANTHER" id="PTHR10953">
    <property type="entry name" value="UBIQUITIN-ACTIVATING ENZYME E1"/>
    <property type="match status" value="1"/>
</dbReference>
<name>A0AA35RVV4_GEOBA</name>
<evidence type="ECO:0000256" key="3">
    <source>
        <dbReference type="ARBA" id="ARBA00022840"/>
    </source>
</evidence>
<keyword evidence="3" id="KW-0067">ATP-binding</keyword>
<proteinExistence type="predicted"/>
<dbReference type="GO" id="GO:0005829">
    <property type="term" value="C:cytosol"/>
    <property type="evidence" value="ECO:0007669"/>
    <property type="project" value="TreeGrafter"/>
</dbReference>
<dbReference type="GO" id="GO:0004792">
    <property type="term" value="F:thiosulfate-cyanide sulfurtransferase activity"/>
    <property type="evidence" value="ECO:0007669"/>
    <property type="project" value="TreeGrafter"/>
</dbReference>
<keyword evidence="6" id="KW-1185">Reference proteome</keyword>
<dbReference type="GO" id="GO:0008641">
    <property type="term" value="F:ubiquitin-like modifier activating enzyme activity"/>
    <property type="evidence" value="ECO:0007669"/>
    <property type="project" value="InterPro"/>
</dbReference>
<dbReference type="NCBIfam" id="NF004281">
    <property type="entry name" value="PRK05690.1"/>
    <property type="match status" value="1"/>
</dbReference>
<dbReference type="SUPFAM" id="SSF69572">
    <property type="entry name" value="Activating enzymes of the ubiquitin-like proteins"/>
    <property type="match status" value="1"/>
</dbReference>
<dbReference type="Proteomes" id="UP001174909">
    <property type="component" value="Unassembled WGS sequence"/>
</dbReference>
<keyword evidence="2" id="KW-0547">Nucleotide-binding</keyword>
<keyword evidence="1" id="KW-0808">Transferase</keyword>
<feature type="domain" description="THIF-type NAD/FAD binding fold" evidence="4">
    <location>
        <begin position="15"/>
        <end position="248"/>
    </location>
</feature>
<dbReference type="GO" id="GO:0016779">
    <property type="term" value="F:nucleotidyltransferase activity"/>
    <property type="evidence" value="ECO:0007669"/>
    <property type="project" value="UniProtKB-KW"/>
</dbReference>
<keyword evidence="5" id="KW-0548">Nucleotidyltransferase</keyword>
<reference evidence="5" key="1">
    <citation type="submission" date="2023-03" db="EMBL/GenBank/DDBJ databases">
        <authorList>
            <person name="Steffen K."/>
            <person name="Cardenas P."/>
        </authorList>
    </citation>
    <scope>NUCLEOTIDE SEQUENCE</scope>
</reference>
<dbReference type="GO" id="GO:0005524">
    <property type="term" value="F:ATP binding"/>
    <property type="evidence" value="ECO:0007669"/>
    <property type="project" value="UniProtKB-KW"/>
</dbReference>
<evidence type="ECO:0000256" key="1">
    <source>
        <dbReference type="ARBA" id="ARBA00022679"/>
    </source>
</evidence>
<evidence type="ECO:0000313" key="5">
    <source>
        <dbReference type="EMBL" id="CAI8018688.1"/>
    </source>
</evidence>
<dbReference type="InterPro" id="IPR045886">
    <property type="entry name" value="ThiF/MoeB/HesA"/>
</dbReference>
<dbReference type="FunFam" id="3.40.50.720:FF:000033">
    <property type="entry name" value="Adenylyltransferase and sulfurtransferase MOCS3"/>
    <property type="match status" value="1"/>
</dbReference>
<organism evidence="5 6">
    <name type="scientific">Geodia barretti</name>
    <name type="common">Barrett's horny sponge</name>
    <dbReference type="NCBI Taxonomy" id="519541"/>
    <lineage>
        <taxon>Eukaryota</taxon>
        <taxon>Metazoa</taxon>
        <taxon>Porifera</taxon>
        <taxon>Demospongiae</taxon>
        <taxon>Heteroscleromorpha</taxon>
        <taxon>Tetractinellida</taxon>
        <taxon>Astrophorina</taxon>
        <taxon>Geodiidae</taxon>
        <taxon>Geodia</taxon>
    </lineage>
</organism>
<dbReference type="InterPro" id="IPR035985">
    <property type="entry name" value="Ubiquitin-activating_enz"/>
</dbReference>
<accession>A0AA35RVV4</accession>
<gene>
    <name evidence="5" type="ORF">GBAR_LOCUS11322</name>
</gene>